<dbReference type="PANTHER" id="PTHR40446">
    <property type="entry name" value="N-ACETYLGLUCOSAMINE-1-PHOSPHODIESTER ALPHA-N-ACETYLGLUCOSAMINIDASE"/>
    <property type="match status" value="1"/>
</dbReference>
<sequence length="420" mass="46275">MLPKLVAFYEKKKRLFHWIFVIYVTVTSITGSIYIFLELQNIKKSLSDLQNNQDQINTFKQNFGENFAEELFDDHLLISQFQSALEAKTLIEAELENLKTLQSTQAFFQVNDIYKKYDELLTKIKRNSEVKLETAVETTKSAEWGGRILNKEYENIKGEIKDSITLLDTEYQKYLASLPPPPTPAPAQAATGYSYQTVKNGRGTFGVYLIKMHLSQVRVKTVSANKDTCKDNCPTKSLAEYVKENNGYAGMNGTYFCPPDYDSCKGKVNSYDYALYNSNLGKWLSKSSLNWSKTGLAAFNGTNPMFYKKSTDYGGGSVTAGIVNYPTLVNKGEVVVSSGDLTSFQKDIKGLRGAIGAGGSNLYLAIITGATVTDAAHVMRDLGALNALNLDGGGSSAMYINGSYAIGPGRSLPNAIVLTR</sequence>
<dbReference type="AlphaFoldDB" id="A0A1F4UXL0"/>
<evidence type="ECO:0000313" key="4">
    <source>
        <dbReference type="Proteomes" id="UP000177371"/>
    </source>
</evidence>
<keyword evidence="1" id="KW-0472">Membrane</keyword>
<feature type="domain" description="Phosphodiester glycosidase" evidence="2">
    <location>
        <begin position="282"/>
        <end position="418"/>
    </location>
</feature>
<evidence type="ECO:0000259" key="2">
    <source>
        <dbReference type="Pfam" id="PF09992"/>
    </source>
</evidence>
<keyword evidence="1" id="KW-0812">Transmembrane</keyword>
<evidence type="ECO:0000313" key="3">
    <source>
        <dbReference type="EMBL" id="OGC49668.1"/>
    </source>
</evidence>
<dbReference type="PANTHER" id="PTHR40446:SF2">
    <property type="entry name" value="N-ACETYLGLUCOSAMINE-1-PHOSPHODIESTER ALPHA-N-ACETYLGLUCOSAMINIDASE"/>
    <property type="match status" value="1"/>
</dbReference>
<proteinExistence type="predicted"/>
<comment type="caution">
    <text evidence="3">The sequence shown here is derived from an EMBL/GenBank/DDBJ whole genome shotgun (WGS) entry which is preliminary data.</text>
</comment>
<dbReference type="STRING" id="1802610.A2W32_05015"/>
<name>A0A1F4UXL0_UNCKA</name>
<dbReference type="Proteomes" id="UP000177371">
    <property type="component" value="Unassembled WGS sequence"/>
</dbReference>
<dbReference type="InterPro" id="IPR018711">
    <property type="entry name" value="NAGPA"/>
</dbReference>
<keyword evidence="1" id="KW-1133">Transmembrane helix</keyword>
<gene>
    <name evidence="3" type="ORF">A2W32_05015</name>
</gene>
<organism evidence="3 4">
    <name type="scientific">candidate division WWE3 bacterium RBG_16_37_10</name>
    <dbReference type="NCBI Taxonomy" id="1802610"/>
    <lineage>
        <taxon>Bacteria</taxon>
        <taxon>Katanobacteria</taxon>
    </lineage>
</organism>
<dbReference type="Pfam" id="PF09992">
    <property type="entry name" value="NAGPA"/>
    <property type="match status" value="1"/>
</dbReference>
<accession>A0A1F4UXL0</accession>
<dbReference type="EMBL" id="MEUT01000046">
    <property type="protein sequence ID" value="OGC49668.1"/>
    <property type="molecule type" value="Genomic_DNA"/>
</dbReference>
<feature type="transmembrane region" description="Helical" evidence="1">
    <location>
        <begin position="15"/>
        <end position="37"/>
    </location>
</feature>
<evidence type="ECO:0000256" key="1">
    <source>
        <dbReference type="SAM" id="Phobius"/>
    </source>
</evidence>
<reference evidence="3 4" key="1">
    <citation type="journal article" date="2016" name="Nat. Commun.">
        <title>Thousands of microbial genomes shed light on interconnected biogeochemical processes in an aquifer system.</title>
        <authorList>
            <person name="Anantharaman K."/>
            <person name="Brown C.T."/>
            <person name="Hug L.A."/>
            <person name="Sharon I."/>
            <person name="Castelle C.J."/>
            <person name="Probst A.J."/>
            <person name="Thomas B.C."/>
            <person name="Singh A."/>
            <person name="Wilkins M.J."/>
            <person name="Karaoz U."/>
            <person name="Brodie E.L."/>
            <person name="Williams K.H."/>
            <person name="Hubbard S.S."/>
            <person name="Banfield J.F."/>
        </authorList>
    </citation>
    <scope>NUCLEOTIDE SEQUENCE [LARGE SCALE GENOMIC DNA]</scope>
</reference>
<protein>
    <recommendedName>
        <fullName evidence="2">Phosphodiester glycosidase domain-containing protein</fullName>
    </recommendedName>
</protein>